<keyword evidence="9" id="KW-1185">Reference proteome</keyword>
<protein>
    <recommendedName>
        <fullName evidence="10">Replication factor A C-terminal domain-containing protein</fullName>
    </recommendedName>
</protein>
<keyword evidence="2" id="KW-0479">Metal-binding</keyword>
<evidence type="ECO:0000259" key="6">
    <source>
        <dbReference type="Pfam" id="PF02721"/>
    </source>
</evidence>
<evidence type="ECO:0000256" key="2">
    <source>
        <dbReference type="ARBA" id="ARBA00022723"/>
    </source>
</evidence>
<accession>A0A835HF00</accession>
<dbReference type="InterPro" id="IPR012340">
    <property type="entry name" value="NA-bd_OB-fold"/>
</dbReference>
<evidence type="ECO:0000313" key="9">
    <source>
        <dbReference type="Proteomes" id="UP000631114"/>
    </source>
</evidence>
<evidence type="ECO:0000256" key="5">
    <source>
        <dbReference type="ARBA" id="ARBA00023125"/>
    </source>
</evidence>
<dbReference type="SUPFAM" id="SSF50249">
    <property type="entry name" value="Nucleic acid-binding proteins"/>
    <property type="match status" value="3"/>
</dbReference>
<keyword evidence="5" id="KW-0238">DNA-binding</keyword>
<dbReference type="GO" id="GO:0008270">
    <property type="term" value="F:zinc ion binding"/>
    <property type="evidence" value="ECO:0007669"/>
    <property type="project" value="UniProtKB-KW"/>
</dbReference>
<dbReference type="OrthoDB" id="1303206at2759"/>
<sequence>NETDGTEAEHVPSKQFKGLHLQESKQKIPKEGNQIQAIVPKNHSNTFLNVLHEGHVYHIENFNVQTRTDSYRPVQHEYLMFIRWDTIVRGSSEAHLEIPKYNFDFVEFNRIRLLPKENQNLQDAYGTLEGVSKLIFRKGLTLKEIFLKNSSGTEMKVNFWENAIQLIDNLITCATSVPVLVVTSLTVRSYYDQYFLNSTSATQIYVNMEIPEVLALQNSSTFKERNISMLQGSSSVKRNMKERSLRNRKTLLQIVQLLLNAESVGQVFTCKAIIYDIVHDYAPFYKSCTKIDCRKKVIDKVDHYWCNNCNNKIPSPDARYQLKALIQDDTESTLITIFGDEAEELLKHPASELEKLIESENGIQTVKSIIDKIIGVSIVFEIKISQYNIQTQGRYDFTANKVFQVDHKLDSHQIQEQIEQQLGLPRTEAQIRQTGSCDGDI</sequence>
<evidence type="ECO:0000256" key="3">
    <source>
        <dbReference type="ARBA" id="ARBA00022771"/>
    </source>
</evidence>
<dbReference type="CDD" id="cd04480">
    <property type="entry name" value="RPA1_DBD_A_like"/>
    <property type="match status" value="1"/>
</dbReference>
<dbReference type="InterPro" id="IPR047192">
    <property type="entry name" value="Euk_RPA1_DBD_C"/>
</dbReference>
<name>A0A835HF00_9MAGN</name>
<dbReference type="Pfam" id="PF02721">
    <property type="entry name" value="DUF223"/>
    <property type="match status" value="1"/>
</dbReference>
<feature type="domain" description="Replication protein A 70 kDa DNA-binding subunit B/D first OB fold" evidence="6">
    <location>
        <begin position="30"/>
        <end position="89"/>
    </location>
</feature>
<dbReference type="EMBL" id="JADFTS010000007">
    <property type="protein sequence ID" value="KAF9597214.1"/>
    <property type="molecule type" value="Genomic_DNA"/>
</dbReference>
<dbReference type="InterPro" id="IPR013955">
    <property type="entry name" value="Rep_factor-A_C"/>
</dbReference>
<comment type="similarity">
    <text evidence="1">Belongs to the replication factor A protein 1 family.</text>
</comment>
<evidence type="ECO:0008006" key="10">
    <source>
        <dbReference type="Google" id="ProtNLM"/>
    </source>
</evidence>
<comment type="caution">
    <text evidence="8">The sequence shown here is derived from an EMBL/GenBank/DDBJ whole genome shotgun (WGS) entry which is preliminary data.</text>
</comment>
<evidence type="ECO:0000256" key="4">
    <source>
        <dbReference type="ARBA" id="ARBA00022833"/>
    </source>
</evidence>
<dbReference type="Pfam" id="PF08646">
    <property type="entry name" value="Rep_fac-A_C"/>
    <property type="match status" value="1"/>
</dbReference>
<dbReference type="Gene3D" id="2.40.50.140">
    <property type="entry name" value="Nucleic acid-binding proteins"/>
    <property type="match status" value="3"/>
</dbReference>
<evidence type="ECO:0000256" key="1">
    <source>
        <dbReference type="ARBA" id="ARBA00005690"/>
    </source>
</evidence>
<gene>
    <name evidence="8" type="ORF">IFM89_016355</name>
</gene>
<dbReference type="InterPro" id="IPR003871">
    <property type="entry name" value="RFA1B/D_OB_1st"/>
</dbReference>
<feature type="non-terminal residue" evidence="8">
    <location>
        <position position="1"/>
    </location>
</feature>
<dbReference type="PANTHER" id="PTHR47165:SF4">
    <property type="entry name" value="OS03G0429900 PROTEIN"/>
    <property type="match status" value="1"/>
</dbReference>
<dbReference type="AlphaFoldDB" id="A0A835HF00"/>
<dbReference type="Proteomes" id="UP000631114">
    <property type="component" value="Unassembled WGS sequence"/>
</dbReference>
<keyword evidence="3" id="KW-0863">Zinc-finger</keyword>
<evidence type="ECO:0000313" key="8">
    <source>
        <dbReference type="EMBL" id="KAF9597214.1"/>
    </source>
</evidence>
<keyword evidence="4" id="KW-0862">Zinc</keyword>
<evidence type="ECO:0000259" key="7">
    <source>
        <dbReference type="Pfam" id="PF08646"/>
    </source>
</evidence>
<proteinExistence type="inferred from homology"/>
<organism evidence="8 9">
    <name type="scientific">Coptis chinensis</name>
    <dbReference type="NCBI Taxonomy" id="261450"/>
    <lineage>
        <taxon>Eukaryota</taxon>
        <taxon>Viridiplantae</taxon>
        <taxon>Streptophyta</taxon>
        <taxon>Embryophyta</taxon>
        <taxon>Tracheophyta</taxon>
        <taxon>Spermatophyta</taxon>
        <taxon>Magnoliopsida</taxon>
        <taxon>Ranunculales</taxon>
        <taxon>Ranunculaceae</taxon>
        <taxon>Coptidoideae</taxon>
        <taxon>Coptis</taxon>
    </lineage>
</organism>
<dbReference type="CDD" id="cd04476">
    <property type="entry name" value="RPA1_DBD_C"/>
    <property type="match status" value="1"/>
</dbReference>
<reference evidence="8 9" key="1">
    <citation type="submission" date="2020-10" db="EMBL/GenBank/DDBJ databases">
        <title>The Coptis chinensis genome and diversification of protoberbering-type alkaloids.</title>
        <authorList>
            <person name="Wang B."/>
            <person name="Shu S."/>
            <person name="Song C."/>
            <person name="Liu Y."/>
        </authorList>
    </citation>
    <scope>NUCLEOTIDE SEQUENCE [LARGE SCALE GENOMIC DNA]</scope>
    <source>
        <strain evidence="8">HL-2020</strain>
        <tissue evidence="8">Leaf</tissue>
    </source>
</reference>
<feature type="domain" description="Replication factor A C-terminal" evidence="7">
    <location>
        <begin position="268"/>
        <end position="412"/>
    </location>
</feature>
<dbReference type="GO" id="GO:0003677">
    <property type="term" value="F:DNA binding"/>
    <property type="evidence" value="ECO:0007669"/>
    <property type="project" value="UniProtKB-KW"/>
</dbReference>
<dbReference type="PANTHER" id="PTHR47165">
    <property type="entry name" value="OS03G0429900 PROTEIN"/>
    <property type="match status" value="1"/>
</dbReference>